<sequence length="223" mass="23514">MAVIHETTMVPTKVELLASWLPTRSWYRGGTGPVLDRVGGFRLDDPDGAVGIEFMAVTDSSGDEPVTYQVPFAYRGAPLDGAEDALIGTSTHGVLGQRWLYDGTRDPVVVAQILALLDGTAQPQAQHDSGKTDESVTVVTPEIAVPALGSEPVSAEDGSARTDIMVGARVPGSTAIVRINRILRPGDEQSERAGAGHVTAPWRLLDGSSVRGVFLSFAGHAED</sequence>
<dbReference type="InterPro" id="IPR040999">
    <property type="entry name" value="Mak_N_cap"/>
</dbReference>
<organism evidence="6 7">
    <name type="scientific">Nocardia colli</name>
    <dbReference type="NCBI Taxonomy" id="2545717"/>
    <lineage>
        <taxon>Bacteria</taxon>
        <taxon>Bacillati</taxon>
        <taxon>Actinomycetota</taxon>
        <taxon>Actinomycetes</taxon>
        <taxon>Mycobacteriales</taxon>
        <taxon>Nocardiaceae</taxon>
        <taxon>Nocardia</taxon>
    </lineage>
</organism>
<feature type="domain" description="Maltokinase N-terminal cap" evidence="5">
    <location>
        <begin position="20"/>
        <end position="106"/>
    </location>
</feature>
<keyword evidence="2" id="KW-0547">Nucleotide-binding</keyword>
<dbReference type="RefSeq" id="WP_150401500.1">
    <property type="nucleotide sequence ID" value="NZ_VXLC01000003.1"/>
</dbReference>
<dbReference type="Pfam" id="PF18085">
    <property type="entry name" value="Mak_N_cap"/>
    <property type="match status" value="1"/>
</dbReference>
<evidence type="ECO:0000256" key="3">
    <source>
        <dbReference type="ARBA" id="ARBA00022777"/>
    </source>
</evidence>
<accession>A0A5N0EJT5</accession>
<proteinExistence type="predicted"/>
<dbReference type="EMBL" id="VXLC01000003">
    <property type="protein sequence ID" value="KAA8889226.1"/>
    <property type="molecule type" value="Genomic_DNA"/>
</dbReference>
<reference evidence="6 7" key="1">
    <citation type="submission" date="2019-09" db="EMBL/GenBank/DDBJ databases">
        <authorList>
            <person name="Wang X."/>
        </authorList>
    </citation>
    <scope>NUCLEOTIDE SEQUENCE [LARGE SCALE GENOMIC DNA]</scope>
    <source>
        <strain evidence="6 7">CICC 11023</strain>
    </source>
</reference>
<dbReference type="AlphaFoldDB" id="A0A5N0EJT5"/>
<evidence type="ECO:0000256" key="1">
    <source>
        <dbReference type="ARBA" id="ARBA00022679"/>
    </source>
</evidence>
<name>A0A5N0EJT5_9NOCA</name>
<protein>
    <submittedName>
        <fullName evidence="6">1,4-alpha-glucan branching protein</fullName>
    </submittedName>
</protein>
<keyword evidence="1" id="KW-0808">Transferase</keyword>
<evidence type="ECO:0000256" key="4">
    <source>
        <dbReference type="ARBA" id="ARBA00022840"/>
    </source>
</evidence>
<comment type="caution">
    <text evidence="6">The sequence shown here is derived from an EMBL/GenBank/DDBJ whole genome shotgun (WGS) entry which is preliminary data.</text>
</comment>
<keyword evidence="4" id="KW-0067">ATP-binding</keyword>
<evidence type="ECO:0000313" key="7">
    <source>
        <dbReference type="Proteomes" id="UP000323876"/>
    </source>
</evidence>
<keyword evidence="7" id="KW-1185">Reference proteome</keyword>
<dbReference type="GO" id="GO:0005524">
    <property type="term" value="F:ATP binding"/>
    <property type="evidence" value="ECO:0007669"/>
    <property type="project" value="UniProtKB-KW"/>
</dbReference>
<evidence type="ECO:0000259" key="5">
    <source>
        <dbReference type="Pfam" id="PF18085"/>
    </source>
</evidence>
<keyword evidence="3" id="KW-0418">Kinase</keyword>
<evidence type="ECO:0000256" key="2">
    <source>
        <dbReference type="ARBA" id="ARBA00022741"/>
    </source>
</evidence>
<dbReference type="GO" id="GO:0016301">
    <property type="term" value="F:kinase activity"/>
    <property type="evidence" value="ECO:0007669"/>
    <property type="project" value="UniProtKB-KW"/>
</dbReference>
<dbReference type="Proteomes" id="UP000323876">
    <property type="component" value="Unassembled WGS sequence"/>
</dbReference>
<evidence type="ECO:0000313" key="6">
    <source>
        <dbReference type="EMBL" id="KAA8889226.1"/>
    </source>
</evidence>
<dbReference type="OrthoDB" id="3787729at2"/>
<gene>
    <name evidence="6" type="ORF">F3087_09720</name>
</gene>